<dbReference type="AlphaFoldDB" id="A0AAD9C773"/>
<feature type="compositionally biased region" description="Basic and acidic residues" evidence="1">
    <location>
        <begin position="16"/>
        <end position="25"/>
    </location>
</feature>
<evidence type="ECO:0000256" key="1">
    <source>
        <dbReference type="SAM" id="MobiDB-lite"/>
    </source>
</evidence>
<dbReference type="EMBL" id="JASDAP010000009">
    <property type="protein sequence ID" value="KAK1897192.1"/>
    <property type="molecule type" value="Genomic_DNA"/>
</dbReference>
<dbReference type="Proteomes" id="UP001228049">
    <property type="component" value="Unassembled WGS sequence"/>
</dbReference>
<accession>A0AAD9C773</accession>
<feature type="region of interest" description="Disordered" evidence="1">
    <location>
        <begin position="1"/>
        <end position="58"/>
    </location>
</feature>
<keyword evidence="2" id="KW-0436">Ligase</keyword>
<keyword evidence="3" id="KW-1185">Reference proteome</keyword>
<name>A0AAD9C773_DISEL</name>
<feature type="compositionally biased region" description="Basic and acidic residues" evidence="1">
    <location>
        <begin position="32"/>
        <end position="42"/>
    </location>
</feature>
<reference evidence="2" key="1">
    <citation type="submission" date="2023-04" db="EMBL/GenBank/DDBJ databases">
        <title>Chromosome-level genome of Chaenocephalus aceratus.</title>
        <authorList>
            <person name="Park H."/>
        </authorList>
    </citation>
    <scope>NUCLEOTIDE SEQUENCE</scope>
    <source>
        <strain evidence="2">DE</strain>
        <tissue evidence="2">Muscle</tissue>
    </source>
</reference>
<evidence type="ECO:0000313" key="3">
    <source>
        <dbReference type="Proteomes" id="UP001228049"/>
    </source>
</evidence>
<gene>
    <name evidence="2" type="ORF">KUDE01_016729</name>
</gene>
<protein>
    <submittedName>
        <fullName evidence="2">Arginine--tRNA ligase</fullName>
    </submittedName>
</protein>
<proteinExistence type="predicted"/>
<organism evidence="2 3">
    <name type="scientific">Dissostichus eleginoides</name>
    <name type="common">Patagonian toothfish</name>
    <name type="synonym">Dissostichus amissus</name>
    <dbReference type="NCBI Taxonomy" id="100907"/>
    <lineage>
        <taxon>Eukaryota</taxon>
        <taxon>Metazoa</taxon>
        <taxon>Chordata</taxon>
        <taxon>Craniata</taxon>
        <taxon>Vertebrata</taxon>
        <taxon>Euteleostomi</taxon>
        <taxon>Actinopterygii</taxon>
        <taxon>Neopterygii</taxon>
        <taxon>Teleostei</taxon>
        <taxon>Neoteleostei</taxon>
        <taxon>Acanthomorphata</taxon>
        <taxon>Eupercaria</taxon>
        <taxon>Perciformes</taxon>
        <taxon>Notothenioidei</taxon>
        <taxon>Nototheniidae</taxon>
        <taxon>Dissostichus</taxon>
    </lineage>
</organism>
<dbReference type="GO" id="GO:0016874">
    <property type="term" value="F:ligase activity"/>
    <property type="evidence" value="ECO:0007669"/>
    <property type="project" value="UniProtKB-KW"/>
</dbReference>
<evidence type="ECO:0000313" key="2">
    <source>
        <dbReference type="EMBL" id="KAK1897192.1"/>
    </source>
</evidence>
<comment type="caution">
    <text evidence="2">The sequence shown here is derived from an EMBL/GenBank/DDBJ whole genome shotgun (WGS) entry which is preliminary data.</text>
</comment>
<sequence>MGAGQSVTNKKGKSQLHIDEKELQGDRGANSRLEEAIKKEKANFSSASKKIQSQEKELEKKRFEKMVGKQAAAGPLSILTKFLRLSLKSEKKRSQIVPCQSPRKGEV</sequence>